<dbReference type="InterPro" id="IPR016064">
    <property type="entry name" value="NAD/diacylglycerol_kinase_sf"/>
</dbReference>
<dbReference type="InterPro" id="IPR001206">
    <property type="entry name" value="Diacylglycerol_kinase_cat_dom"/>
</dbReference>
<dbReference type="EMBL" id="JBBYHU010000002">
    <property type="protein sequence ID" value="MEL1239827.1"/>
    <property type="molecule type" value="Genomic_DNA"/>
</dbReference>
<evidence type="ECO:0000313" key="3">
    <source>
        <dbReference type="Proteomes" id="UP001398556"/>
    </source>
</evidence>
<sequence>MNKNNVMLVVNPISGGVNKVALIEQLTQYAQNLQLNLYSIATSGDNDLENIRDFYHQYHPERVLIAGGDGTIKLVAEALEHEDVIFGILPVGSANGLATDLGLIKSEEENIAIAFQNHFVIVDCIDINGKMCLHLSDIGLNAKLIKNYHKSAIRGKLGYALQLFKTLIYSVKPFHVKININNQTIESNARMIVIANSQKYGTGVVINPIGIMSDGKFELVILKRITFGVFMEFVLRKISVTSKDVIVISTNSAAIHVNKPVSFQIDGEYCGPVKDLNINIIPRKLKIALPKIN</sequence>
<proteinExistence type="predicted"/>
<reference evidence="2 3" key="1">
    <citation type="submission" date="2024-04" db="EMBL/GenBank/DDBJ databases">
        <title>Flavobacterium sp. DGU99 16S ribosomal RNA gene Genome sequencing and assembly.</title>
        <authorList>
            <person name="Park S."/>
        </authorList>
    </citation>
    <scope>NUCLEOTIDE SEQUENCE [LARGE SCALE GENOMIC DNA]</scope>
    <source>
        <strain evidence="2 3">DGU99</strain>
    </source>
</reference>
<dbReference type="Proteomes" id="UP001398556">
    <property type="component" value="Unassembled WGS sequence"/>
</dbReference>
<dbReference type="PROSITE" id="PS50146">
    <property type="entry name" value="DAGK"/>
    <property type="match status" value="1"/>
</dbReference>
<keyword evidence="3" id="KW-1185">Reference proteome</keyword>
<dbReference type="InterPro" id="IPR045540">
    <property type="entry name" value="YegS/DAGK_C"/>
</dbReference>
<dbReference type="SMART" id="SM00046">
    <property type="entry name" value="DAGKc"/>
    <property type="match status" value="1"/>
</dbReference>
<dbReference type="RefSeq" id="WP_341699090.1">
    <property type="nucleotide sequence ID" value="NZ_JBBYHU010000002.1"/>
</dbReference>
<evidence type="ECO:0000259" key="1">
    <source>
        <dbReference type="PROSITE" id="PS50146"/>
    </source>
</evidence>
<dbReference type="Pfam" id="PF00781">
    <property type="entry name" value="DAGK_cat"/>
    <property type="match status" value="1"/>
</dbReference>
<feature type="domain" description="DAGKc" evidence="1">
    <location>
        <begin position="1"/>
        <end position="131"/>
    </location>
</feature>
<evidence type="ECO:0000313" key="2">
    <source>
        <dbReference type="EMBL" id="MEL1239827.1"/>
    </source>
</evidence>
<dbReference type="Pfam" id="PF19279">
    <property type="entry name" value="YegS_C"/>
    <property type="match status" value="1"/>
</dbReference>
<organism evidence="2 3">
    <name type="scientific">Flavobacterium flavipallidum</name>
    <dbReference type="NCBI Taxonomy" id="3139140"/>
    <lineage>
        <taxon>Bacteria</taxon>
        <taxon>Pseudomonadati</taxon>
        <taxon>Bacteroidota</taxon>
        <taxon>Flavobacteriia</taxon>
        <taxon>Flavobacteriales</taxon>
        <taxon>Flavobacteriaceae</taxon>
        <taxon>Flavobacterium</taxon>
    </lineage>
</organism>
<accession>A0ABU9HJF0</accession>
<comment type="caution">
    <text evidence="2">The sequence shown here is derived from an EMBL/GenBank/DDBJ whole genome shotgun (WGS) entry which is preliminary data.</text>
</comment>
<name>A0ABU9HJF0_9FLAO</name>
<keyword evidence="2" id="KW-0808">Transferase</keyword>
<gene>
    <name evidence="2" type="ORF">AAEO59_02095</name>
</gene>
<keyword evidence="2" id="KW-0418">Kinase</keyword>
<dbReference type="GO" id="GO:0016301">
    <property type="term" value="F:kinase activity"/>
    <property type="evidence" value="ECO:0007669"/>
    <property type="project" value="UniProtKB-KW"/>
</dbReference>
<protein>
    <submittedName>
        <fullName evidence="2">Diacylglycerol kinase family protein</fullName>
    </submittedName>
</protein>
<dbReference type="Gene3D" id="3.40.50.10330">
    <property type="entry name" value="Probable inorganic polyphosphate/atp-NAD kinase, domain 1"/>
    <property type="match status" value="1"/>
</dbReference>
<dbReference type="InterPro" id="IPR017438">
    <property type="entry name" value="ATP-NAD_kinase_N"/>
</dbReference>
<dbReference type="SUPFAM" id="SSF111331">
    <property type="entry name" value="NAD kinase/diacylglycerol kinase-like"/>
    <property type="match status" value="1"/>
</dbReference>
<dbReference type="Gene3D" id="2.60.200.40">
    <property type="match status" value="1"/>
</dbReference>